<dbReference type="EMBL" id="CM051404">
    <property type="protein sequence ID" value="KAJ4705847.1"/>
    <property type="molecule type" value="Genomic_DNA"/>
</dbReference>
<name>A0ACC1X3B9_MELAZ</name>
<accession>A0ACC1X3B9</accession>
<reference evidence="1 2" key="1">
    <citation type="journal article" date="2023" name="Science">
        <title>Complex scaffold remodeling in plant triterpene biosynthesis.</title>
        <authorList>
            <person name="De La Pena R."/>
            <person name="Hodgson H."/>
            <person name="Liu J.C."/>
            <person name="Stephenson M.J."/>
            <person name="Martin A.C."/>
            <person name="Owen C."/>
            <person name="Harkess A."/>
            <person name="Leebens-Mack J."/>
            <person name="Jimenez L.E."/>
            <person name="Osbourn A."/>
            <person name="Sattely E.S."/>
        </authorList>
    </citation>
    <scope>NUCLEOTIDE SEQUENCE [LARGE SCALE GENOMIC DNA]</scope>
    <source>
        <strain evidence="2">cv. JPN11</strain>
        <tissue evidence="1">Leaf</tissue>
    </source>
</reference>
<protein>
    <submittedName>
        <fullName evidence="1">Coatomer subunit gamma-1</fullName>
    </submittedName>
</protein>
<organism evidence="1 2">
    <name type="scientific">Melia azedarach</name>
    <name type="common">Chinaberry tree</name>
    <dbReference type="NCBI Taxonomy" id="155640"/>
    <lineage>
        <taxon>Eukaryota</taxon>
        <taxon>Viridiplantae</taxon>
        <taxon>Streptophyta</taxon>
        <taxon>Embryophyta</taxon>
        <taxon>Tracheophyta</taxon>
        <taxon>Spermatophyta</taxon>
        <taxon>Magnoliopsida</taxon>
        <taxon>eudicotyledons</taxon>
        <taxon>Gunneridae</taxon>
        <taxon>Pentapetalae</taxon>
        <taxon>rosids</taxon>
        <taxon>malvids</taxon>
        <taxon>Sapindales</taxon>
        <taxon>Meliaceae</taxon>
        <taxon>Melia</taxon>
    </lineage>
</organism>
<evidence type="ECO:0000313" key="2">
    <source>
        <dbReference type="Proteomes" id="UP001164539"/>
    </source>
</evidence>
<evidence type="ECO:0000313" key="1">
    <source>
        <dbReference type="EMBL" id="KAJ4705847.1"/>
    </source>
</evidence>
<sequence length="86" mass="9189">MRRIPRIKFPQRHPKSSPSPSGSVSETQPTPTTGNTTQNLLSRSRSGIPAVPANTGVGGQASLQPKRTPVTNREIEAVLLGFNEEA</sequence>
<comment type="caution">
    <text evidence="1">The sequence shown here is derived from an EMBL/GenBank/DDBJ whole genome shotgun (WGS) entry which is preliminary data.</text>
</comment>
<gene>
    <name evidence="1" type="ORF">OWV82_019580</name>
</gene>
<keyword evidence="2" id="KW-1185">Reference proteome</keyword>
<proteinExistence type="predicted"/>
<dbReference type="Proteomes" id="UP001164539">
    <property type="component" value="Chromosome 11"/>
</dbReference>